<sequence length="131" mass="15159">MNITIQQSNFNQVKPLIGPAFNDGLNISRSDGNVWFTASVDGKVVGVVSCIVREQQQKAYFKRGFVLKEFRRRRIYNQLFEARMNFIKENENIKVVSALCTTANMDVFLHHGFKVMKKHSQKYTLVELTLK</sequence>
<dbReference type="SUPFAM" id="SSF55729">
    <property type="entry name" value="Acyl-CoA N-acyltransferases (Nat)"/>
    <property type="match status" value="1"/>
</dbReference>
<dbReference type="InterPro" id="IPR000182">
    <property type="entry name" value="GNAT_dom"/>
</dbReference>
<name>A0ABU5IYT9_9BACI</name>
<accession>A0ABU5IYT9</accession>
<dbReference type="Pfam" id="PF00583">
    <property type="entry name" value="Acetyltransf_1"/>
    <property type="match status" value="1"/>
</dbReference>
<evidence type="ECO:0000313" key="3">
    <source>
        <dbReference type="Proteomes" id="UP001290455"/>
    </source>
</evidence>
<dbReference type="InterPro" id="IPR016181">
    <property type="entry name" value="Acyl_CoA_acyltransferase"/>
</dbReference>
<protein>
    <submittedName>
        <fullName evidence="2">GNAT family N-acetyltransferase</fullName>
    </submittedName>
</protein>
<proteinExistence type="predicted"/>
<dbReference type="RefSeq" id="WP_322446585.1">
    <property type="nucleotide sequence ID" value="NZ_JAXOFX010000006.1"/>
</dbReference>
<reference evidence="2 3" key="1">
    <citation type="submission" date="2023-11" db="EMBL/GenBank/DDBJ databases">
        <title>Bacillus jintuensis, isolated from a mudflat on the Beibu Gulf coast.</title>
        <authorList>
            <person name="Li M."/>
        </authorList>
    </citation>
    <scope>NUCLEOTIDE SEQUENCE [LARGE SCALE GENOMIC DNA]</scope>
    <source>
        <strain evidence="2 3">31A1R</strain>
    </source>
</reference>
<keyword evidence="3" id="KW-1185">Reference proteome</keyword>
<gene>
    <name evidence="2" type="ORF">SM124_11060</name>
</gene>
<evidence type="ECO:0000259" key="1">
    <source>
        <dbReference type="PROSITE" id="PS51186"/>
    </source>
</evidence>
<dbReference type="PROSITE" id="PS51186">
    <property type="entry name" value="GNAT"/>
    <property type="match status" value="1"/>
</dbReference>
<dbReference type="EMBL" id="JAXOFX010000006">
    <property type="protein sequence ID" value="MDZ5472287.1"/>
    <property type="molecule type" value="Genomic_DNA"/>
</dbReference>
<dbReference type="Gene3D" id="3.40.630.30">
    <property type="match status" value="1"/>
</dbReference>
<feature type="domain" description="N-acetyltransferase" evidence="1">
    <location>
        <begin position="1"/>
        <end position="131"/>
    </location>
</feature>
<dbReference type="Proteomes" id="UP001290455">
    <property type="component" value="Unassembled WGS sequence"/>
</dbReference>
<evidence type="ECO:0000313" key="2">
    <source>
        <dbReference type="EMBL" id="MDZ5472287.1"/>
    </source>
</evidence>
<dbReference type="CDD" id="cd04301">
    <property type="entry name" value="NAT_SF"/>
    <property type="match status" value="1"/>
</dbReference>
<comment type="caution">
    <text evidence="2">The sequence shown here is derived from an EMBL/GenBank/DDBJ whole genome shotgun (WGS) entry which is preliminary data.</text>
</comment>
<organism evidence="2 3">
    <name type="scientific">Robertmurraya mangrovi</name>
    <dbReference type="NCBI Taxonomy" id="3098077"/>
    <lineage>
        <taxon>Bacteria</taxon>
        <taxon>Bacillati</taxon>
        <taxon>Bacillota</taxon>
        <taxon>Bacilli</taxon>
        <taxon>Bacillales</taxon>
        <taxon>Bacillaceae</taxon>
        <taxon>Robertmurraya</taxon>
    </lineage>
</organism>